<dbReference type="Gene3D" id="3.40.50.970">
    <property type="match status" value="2"/>
</dbReference>
<dbReference type="InterPro" id="IPR029061">
    <property type="entry name" value="THDP-binding"/>
</dbReference>
<evidence type="ECO:0000259" key="4">
    <source>
        <dbReference type="Pfam" id="PF00205"/>
    </source>
</evidence>
<dbReference type="InterPro" id="IPR029035">
    <property type="entry name" value="DHS-like_NAD/FAD-binding_dom"/>
</dbReference>
<evidence type="ECO:0000256" key="1">
    <source>
        <dbReference type="ARBA" id="ARBA00007812"/>
    </source>
</evidence>
<gene>
    <name evidence="7" type="ORF">CW354_15870</name>
</gene>
<dbReference type="PROSITE" id="PS00187">
    <property type="entry name" value="TPP_ENZYMES"/>
    <property type="match status" value="1"/>
</dbReference>
<protein>
    <submittedName>
        <fullName evidence="7">Benzoylformate decarboxylase</fullName>
    </submittedName>
</protein>
<dbReference type="Proteomes" id="UP000239504">
    <property type="component" value="Unassembled WGS sequence"/>
</dbReference>
<dbReference type="InterPro" id="IPR011766">
    <property type="entry name" value="TPP_enzyme_TPP-bd"/>
</dbReference>
<dbReference type="Pfam" id="PF00205">
    <property type="entry name" value="TPP_enzyme_M"/>
    <property type="match status" value="1"/>
</dbReference>
<dbReference type="PANTHER" id="PTHR18968">
    <property type="entry name" value="THIAMINE PYROPHOSPHATE ENZYMES"/>
    <property type="match status" value="1"/>
</dbReference>
<dbReference type="Pfam" id="PF02776">
    <property type="entry name" value="TPP_enzyme_N"/>
    <property type="match status" value="1"/>
</dbReference>
<evidence type="ECO:0000256" key="2">
    <source>
        <dbReference type="ARBA" id="ARBA00023052"/>
    </source>
</evidence>
<dbReference type="GO" id="GO:0000287">
    <property type="term" value="F:magnesium ion binding"/>
    <property type="evidence" value="ECO:0007669"/>
    <property type="project" value="InterPro"/>
</dbReference>
<keyword evidence="8" id="KW-1185">Reference proteome</keyword>
<comment type="similarity">
    <text evidence="1 3">Belongs to the TPP enzyme family.</text>
</comment>
<dbReference type="EMBL" id="PJCH01000011">
    <property type="protein sequence ID" value="PQA86941.1"/>
    <property type="molecule type" value="Genomic_DNA"/>
</dbReference>
<reference evidence="7 8" key="1">
    <citation type="submission" date="2017-12" db="EMBL/GenBank/DDBJ databases">
        <authorList>
            <person name="Hurst M.R.H."/>
        </authorList>
    </citation>
    <scope>NUCLEOTIDE SEQUENCE [LARGE SCALE GENOMIC DNA]</scope>
    <source>
        <strain evidence="7 8">SY-3-19</strain>
    </source>
</reference>
<feature type="domain" description="Thiamine pyrophosphate enzyme N-terminal TPP-binding" evidence="6">
    <location>
        <begin position="3"/>
        <end position="109"/>
    </location>
</feature>
<dbReference type="NCBIfam" id="NF005485">
    <property type="entry name" value="PRK07092.1"/>
    <property type="match status" value="1"/>
</dbReference>
<dbReference type="OrthoDB" id="9773408at2"/>
<dbReference type="GO" id="GO:0003984">
    <property type="term" value="F:acetolactate synthase activity"/>
    <property type="evidence" value="ECO:0007669"/>
    <property type="project" value="TreeGrafter"/>
</dbReference>
<name>A0A2S7K378_9PROT</name>
<dbReference type="GO" id="GO:0030976">
    <property type="term" value="F:thiamine pyrophosphate binding"/>
    <property type="evidence" value="ECO:0007669"/>
    <property type="project" value="InterPro"/>
</dbReference>
<dbReference type="AlphaFoldDB" id="A0A2S7K378"/>
<evidence type="ECO:0000313" key="7">
    <source>
        <dbReference type="EMBL" id="PQA86941.1"/>
    </source>
</evidence>
<sequence>MTNVRDSVIDFLRQTGMTVMFGNPGSTELPLYRDWPEDFRYVLGLQESAVLSIADGYAQGTGKAAIVNLHSAAGLGHAMGSLVTAYKNQTPLIVTAGQQARSLLLAEPFLGAVDATEMPKPYVKWACEPARAEDVPKVLARAYAIAMTAPRGPVFVSLPVDDWEAPCELVSPLAIHGAPEPGPGAIKEAARKIAASKKPVMVAGPEIDRCGGWAAAVAFAEKLACPVWASPMSPRCSFPESHAQFAGFLRADETSVAEALSDHDLAIVIGGPAFTYHFEQPMAGGFDKDILQITNDPNTASYTQRGTAIIGDVAAAMEKLTEMSEARAAFPGTARPAAEPPSESELTSVLAVSILQEMRPANALIAEEAPSARGDVQNRLRIDKPESFFATASGGLGFAGSAAVGLALAKPDRRVIALLGDGSSLYTIQALWSAAQECAPVTYVILSNGGYEALKGIARRWQTPSVGTDLPDLDFIALAKGFGMPACRAQSAADLREALDKTFALPGPSLVDVVVSDG</sequence>
<dbReference type="InterPro" id="IPR012001">
    <property type="entry name" value="Thiamin_PyroP_enz_TPP-bd_dom"/>
</dbReference>
<evidence type="ECO:0000256" key="3">
    <source>
        <dbReference type="RuleBase" id="RU362132"/>
    </source>
</evidence>
<feature type="domain" description="Thiamine pyrophosphate enzyme central" evidence="4">
    <location>
        <begin position="186"/>
        <end position="320"/>
    </location>
</feature>
<organism evidence="7 8">
    <name type="scientific">Hyphococcus luteus</name>
    <dbReference type="NCBI Taxonomy" id="2058213"/>
    <lineage>
        <taxon>Bacteria</taxon>
        <taxon>Pseudomonadati</taxon>
        <taxon>Pseudomonadota</taxon>
        <taxon>Alphaproteobacteria</taxon>
        <taxon>Parvularculales</taxon>
        <taxon>Parvularculaceae</taxon>
        <taxon>Hyphococcus</taxon>
    </lineage>
</organism>
<dbReference type="PANTHER" id="PTHR18968:SF133">
    <property type="entry name" value="BENZOYLFORMATE DECARBOXYLASE"/>
    <property type="match status" value="1"/>
</dbReference>
<dbReference type="Pfam" id="PF02775">
    <property type="entry name" value="TPP_enzyme_C"/>
    <property type="match status" value="1"/>
</dbReference>
<accession>A0A2S7K378</accession>
<proteinExistence type="inferred from homology"/>
<feature type="domain" description="Thiamine pyrophosphate enzyme TPP-binding" evidence="5">
    <location>
        <begin position="378"/>
        <end position="513"/>
    </location>
</feature>
<dbReference type="Gene3D" id="3.40.50.1220">
    <property type="entry name" value="TPP-binding domain"/>
    <property type="match status" value="1"/>
</dbReference>
<dbReference type="SUPFAM" id="SSF52518">
    <property type="entry name" value="Thiamin diphosphate-binding fold (THDP-binding)"/>
    <property type="match status" value="2"/>
</dbReference>
<dbReference type="GO" id="GO:0050660">
    <property type="term" value="F:flavin adenine dinucleotide binding"/>
    <property type="evidence" value="ECO:0007669"/>
    <property type="project" value="TreeGrafter"/>
</dbReference>
<dbReference type="SUPFAM" id="SSF52467">
    <property type="entry name" value="DHS-like NAD/FAD-binding domain"/>
    <property type="match status" value="1"/>
</dbReference>
<dbReference type="GO" id="GO:0019752">
    <property type="term" value="P:carboxylic acid metabolic process"/>
    <property type="evidence" value="ECO:0007669"/>
    <property type="project" value="UniProtKB-ARBA"/>
</dbReference>
<evidence type="ECO:0000259" key="6">
    <source>
        <dbReference type="Pfam" id="PF02776"/>
    </source>
</evidence>
<comment type="caution">
    <text evidence="7">The sequence shown here is derived from an EMBL/GenBank/DDBJ whole genome shotgun (WGS) entry which is preliminary data.</text>
</comment>
<dbReference type="InterPro" id="IPR000399">
    <property type="entry name" value="TPP-bd_CS"/>
</dbReference>
<evidence type="ECO:0000313" key="8">
    <source>
        <dbReference type="Proteomes" id="UP000239504"/>
    </source>
</evidence>
<dbReference type="RefSeq" id="WP_104831058.1">
    <property type="nucleotide sequence ID" value="NZ_PJCH01000011.1"/>
</dbReference>
<dbReference type="CDD" id="cd07035">
    <property type="entry name" value="TPP_PYR_POX_like"/>
    <property type="match status" value="1"/>
</dbReference>
<dbReference type="InterPro" id="IPR045229">
    <property type="entry name" value="TPP_enz"/>
</dbReference>
<evidence type="ECO:0000259" key="5">
    <source>
        <dbReference type="Pfam" id="PF02775"/>
    </source>
</evidence>
<dbReference type="CDD" id="cd02002">
    <property type="entry name" value="TPP_BFDC"/>
    <property type="match status" value="1"/>
</dbReference>
<dbReference type="InterPro" id="IPR012000">
    <property type="entry name" value="Thiamin_PyroP_enz_cen_dom"/>
</dbReference>
<keyword evidence="2 3" id="KW-0786">Thiamine pyrophosphate</keyword>